<name>A0AAV2T2S7_CALDB</name>
<dbReference type="PANTHER" id="PTHR45639">
    <property type="entry name" value="HSC70CB, ISOFORM G-RELATED"/>
    <property type="match status" value="1"/>
</dbReference>
<evidence type="ECO:0000256" key="3">
    <source>
        <dbReference type="ARBA" id="ARBA00022840"/>
    </source>
</evidence>
<protein>
    <submittedName>
        <fullName evidence="4">Uncharacterized protein</fullName>
    </submittedName>
</protein>
<evidence type="ECO:0000313" key="4">
    <source>
        <dbReference type="EMBL" id="CAL5129862.1"/>
    </source>
</evidence>
<dbReference type="GO" id="GO:0005829">
    <property type="term" value="C:cytosol"/>
    <property type="evidence" value="ECO:0007669"/>
    <property type="project" value="TreeGrafter"/>
</dbReference>
<dbReference type="GO" id="GO:0140662">
    <property type="term" value="F:ATP-dependent protein folding chaperone"/>
    <property type="evidence" value="ECO:0007669"/>
    <property type="project" value="InterPro"/>
</dbReference>
<comment type="similarity">
    <text evidence="1">Belongs to the heat shock protein 70 family.</text>
</comment>
<dbReference type="Gene3D" id="3.30.420.40">
    <property type="match status" value="3"/>
</dbReference>
<dbReference type="Gene3D" id="3.90.640.10">
    <property type="entry name" value="Actin, Chain A, domain 4"/>
    <property type="match status" value="1"/>
</dbReference>
<dbReference type="EMBL" id="CAXLJL010000054">
    <property type="protein sequence ID" value="CAL5129862.1"/>
    <property type="molecule type" value="Genomic_DNA"/>
</dbReference>
<dbReference type="AlphaFoldDB" id="A0AAV2T2S7"/>
<comment type="caution">
    <text evidence="4">The sequence shown here is derived from an EMBL/GenBank/DDBJ whole genome shotgun (WGS) entry which is preliminary data.</text>
</comment>
<dbReference type="PANTHER" id="PTHR45639:SF4">
    <property type="entry name" value="HSC70CB, ISOFORM G"/>
    <property type="match status" value="1"/>
</dbReference>
<dbReference type="InterPro" id="IPR013126">
    <property type="entry name" value="Hsp_70_fam"/>
</dbReference>
<evidence type="ECO:0000256" key="2">
    <source>
        <dbReference type="ARBA" id="ARBA00022741"/>
    </source>
</evidence>
<dbReference type="GO" id="GO:0005634">
    <property type="term" value="C:nucleus"/>
    <property type="evidence" value="ECO:0007669"/>
    <property type="project" value="TreeGrafter"/>
</dbReference>
<dbReference type="SUPFAM" id="SSF53067">
    <property type="entry name" value="Actin-like ATPase domain"/>
    <property type="match status" value="2"/>
</dbReference>
<organism evidence="4 5">
    <name type="scientific">Calicophoron daubneyi</name>
    <name type="common">Rumen fluke</name>
    <name type="synonym">Paramphistomum daubneyi</name>
    <dbReference type="NCBI Taxonomy" id="300641"/>
    <lineage>
        <taxon>Eukaryota</taxon>
        <taxon>Metazoa</taxon>
        <taxon>Spiralia</taxon>
        <taxon>Lophotrochozoa</taxon>
        <taxon>Platyhelminthes</taxon>
        <taxon>Trematoda</taxon>
        <taxon>Digenea</taxon>
        <taxon>Plagiorchiida</taxon>
        <taxon>Pronocephalata</taxon>
        <taxon>Paramphistomoidea</taxon>
        <taxon>Paramphistomidae</taxon>
        <taxon>Calicophoron</taxon>
    </lineage>
</organism>
<dbReference type="InterPro" id="IPR043129">
    <property type="entry name" value="ATPase_NBD"/>
</dbReference>
<dbReference type="Proteomes" id="UP001497525">
    <property type="component" value="Unassembled WGS sequence"/>
</dbReference>
<reference evidence="4" key="1">
    <citation type="submission" date="2024-06" db="EMBL/GenBank/DDBJ databases">
        <authorList>
            <person name="Liu X."/>
            <person name="Lenzi L."/>
            <person name="Haldenby T S."/>
            <person name="Uol C."/>
        </authorList>
    </citation>
    <scope>NUCLEOTIDE SEQUENCE</scope>
</reference>
<evidence type="ECO:0000256" key="1">
    <source>
        <dbReference type="ARBA" id="ARBA00007381"/>
    </source>
</evidence>
<evidence type="ECO:0000313" key="5">
    <source>
        <dbReference type="Proteomes" id="UP001497525"/>
    </source>
</evidence>
<gene>
    <name evidence="4" type="ORF">CDAUBV1_LOCUS1302</name>
</gene>
<dbReference type="GO" id="GO:0005524">
    <property type="term" value="F:ATP binding"/>
    <property type="evidence" value="ECO:0007669"/>
    <property type="project" value="UniProtKB-KW"/>
</dbReference>
<accession>A0AAV2T2S7</accession>
<dbReference type="Pfam" id="PF00012">
    <property type="entry name" value="HSP70"/>
    <property type="match status" value="2"/>
</dbReference>
<sequence length="395" mass="45038">METTCFKVLRCSEIFSSLQCFAPEKEDASINPNASCIEFADGMRLVGSLALAQMEGNIENTLTNFLPLVGRHTSDLKSSTDGADSVSNWEVTPDGHVRIQVDYLGHKIHFYPEHILTMLVKKLRDMAQSNLGDEVRSVVLNVPIFCDEYERGALLEAASLAGLDNVELLNETTAGGRNFDYLIFDYLKKKFDEQYRTVKDDWSTLSKYRLLSECRNLKERMSVNSDPLPIHIDYLVENYNLDETMGRREFEDLSADLLKQFRTVLEDCLERANVRRIDSVEMVGGGMRVPALKAVVKDVFKQECRISLRPENPVVRGCTLKHAMSKACYAIKQLQVVDNTSEVKTPRSTFTAAEMNWIRDFEASLQSSSSYQWVNQRLCAHNRYHKYYNFVNGSD</sequence>
<keyword evidence="3" id="KW-0067">ATP-binding</keyword>
<proteinExistence type="inferred from homology"/>
<keyword evidence="2" id="KW-0547">Nucleotide-binding</keyword>